<accession>A0AAP0HGD1</accession>
<gene>
    <name evidence="2" type="ORF">Scep_029857</name>
</gene>
<dbReference type="Proteomes" id="UP001419268">
    <property type="component" value="Unassembled WGS sequence"/>
</dbReference>
<keyword evidence="3" id="KW-1185">Reference proteome</keyword>
<evidence type="ECO:0000313" key="3">
    <source>
        <dbReference type="Proteomes" id="UP001419268"/>
    </source>
</evidence>
<protein>
    <submittedName>
        <fullName evidence="2">Uncharacterized protein</fullName>
    </submittedName>
</protein>
<name>A0AAP0HGD1_9MAGN</name>
<organism evidence="2 3">
    <name type="scientific">Stephania cephalantha</name>
    <dbReference type="NCBI Taxonomy" id="152367"/>
    <lineage>
        <taxon>Eukaryota</taxon>
        <taxon>Viridiplantae</taxon>
        <taxon>Streptophyta</taxon>
        <taxon>Embryophyta</taxon>
        <taxon>Tracheophyta</taxon>
        <taxon>Spermatophyta</taxon>
        <taxon>Magnoliopsida</taxon>
        <taxon>Ranunculales</taxon>
        <taxon>Menispermaceae</taxon>
        <taxon>Menispermoideae</taxon>
        <taxon>Cissampelideae</taxon>
        <taxon>Stephania</taxon>
    </lineage>
</organism>
<sequence length="147" mass="16526">MLCGRCRIRAIDLDEKVLVELGLSLLSGNEYEFKAVILEKRKLAAQTSQEKREKNAKKRKMVKVTKDSDATFPDPASMPISQGLEEAYAPKWGVKLNDSCLKESRIVEDLIVKGSTPCDCEKAVVMPVEETWSNDFQVLAMVLYLNT</sequence>
<dbReference type="EMBL" id="JBBNAG010000013">
    <property type="protein sequence ID" value="KAK9083386.1"/>
    <property type="molecule type" value="Genomic_DNA"/>
</dbReference>
<feature type="region of interest" description="Disordered" evidence="1">
    <location>
        <begin position="45"/>
        <end position="76"/>
    </location>
</feature>
<proteinExistence type="predicted"/>
<feature type="compositionally biased region" description="Basic residues" evidence="1">
    <location>
        <begin position="54"/>
        <end position="63"/>
    </location>
</feature>
<evidence type="ECO:0000256" key="1">
    <source>
        <dbReference type="SAM" id="MobiDB-lite"/>
    </source>
</evidence>
<dbReference type="AlphaFoldDB" id="A0AAP0HGD1"/>
<reference evidence="2 3" key="1">
    <citation type="submission" date="2024-01" db="EMBL/GenBank/DDBJ databases">
        <title>Genome assemblies of Stephania.</title>
        <authorList>
            <person name="Yang L."/>
        </authorList>
    </citation>
    <scope>NUCLEOTIDE SEQUENCE [LARGE SCALE GENOMIC DNA]</scope>
    <source>
        <strain evidence="2">JXDWG</strain>
        <tissue evidence="2">Leaf</tissue>
    </source>
</reference>
<evidence type="ECO:0000313" key="2">
    <source>
        <dbReference type="EMBL" id="KAK9083386.1"/>
    </source>
</evidence>
<comment type="caution">
    <text evidence="2">The sequence shown here is derived from an EMBL/GenBank/DDBJ whole genome shotgun (WGS) entry which is preliminary data.</text>
</comment>